<dbReference type="Gramene" id="OIT29524">
    <property type="protein sequence ID" value="OIT29524"/>
    <property type="gene ID" value="A4A49_61069"/>
</dbReference>
<keyword evidence="3" id="KW-1185">Reference proteome</keyword>
<dbReference type="AlphaFoldDB" id="A0A314KLC1"/>
<evidence type="ECO:0000313" key="2">
    <source>
        <dbReference type="EMBL" id="OIT29524.1"/>
    </source>
</evidence>
<comment type="caution">
    <text evidence="2">The sequence shown here is derived from an EMBL/GenBank/DDBJ whole genome shotgun (WGS) entry which is preliminary data.</text>
</comment>
<proteinExistence type="predicted"/>
<name>A0A314KLC1_NICAT</name>
<dbReference type="EMBL" id="MJEQ01001763">
    <property type="protein sequence ID" value="OIT29524.1"/>
    <property type="molecule type" value="Genomic_DNA"/>
</dbReference>
<dbReference type="Proteomes" id="UP000187609">
    <property type="component" value="Unassembled WGS sequence"/>
</dbReference>
<feature type="region of interest" description="Disordered" evidence="1">
    <location>
        <begin position="110"/>
        <end position="153"/>
    </location>
</feature>
<sequence>MIGTLLKIDFSTALTRKGRYAHLCVLAPVGRPLPREVLIENHLQKFYYETTTPICSNCGCIGDLLSSCPATTSDCINTMPFDLHQIPSTAPSSSTQNVWHTVSYAKHKNLNSTTKSTTTHNSSKATPSYRNAAVDGSKTTPTYHTTAEDDALL</sequence>
<protein>
    <recommendedName>
        <fullName evidence="4">Zinc knuckle CX2CX4HX4C domain-containing protein</fullName>
    </recommendedName>
</protein>
<accession>A0A314KLC1</accession>
<evidence type="ECO:0000256" key="1">
    <source>
        <dbReference type="SAM" id="MobiDB-lite"/>
    </source>
</evidence>
<organism evidence="2 3">
    <name type="scientific">Nicotiana attenuata</name>
    <name type="common">Coyote tobacco</name>
    <dbReference type="NCBI Taxonomy" id="49451"/>
    <lineage>
        <taxon>Eukaryota</taxon>
        <taxon>Viridiplantae</taxon>
        <taxon>Streptophyta</taxon>
        <taxon>Embryophyta</taxon>
        <taxon>Tracheophyta</taxon>
        <taxon>Spermatophyta</taxon>
        <taxon>Magnoliopsida</taxon>
        <taxon>eudicotyledons</taxon>
        <taxon>Gunneridae</taxon>
        <taxon>Pentapetalae</taxon>
        <taxon>asterids</taxon>
        <taxon>lamiids</taxon>
        <taxon>Solanales</taxon>
        <taxon>Solanaceae</taxon>
        <taxon>Nicotianoideae</taxon>
        <taxon>Nicotianeae</taxon>
        <taxon>Nicotiana</taxon>
    </lineage>
</organism>
<evidence type="ECO:0000313" key="3">
    <source>
        <dbReference type="Proteomes" id="UP000187609"/>
    </source>
</evidence>
<gene>
    <name evidence="2" type="ORF">A4A49_61069</name>
</gene>
<feature type="non-terminal residue" evidence="2">
    <location>
        <position position="153"/>
    </location>
</feature>
<reference evidence="2" key="1">
    <citation type="submission" date="2016-11" db="EMBL/GenBank/DDBJ databases">
        <title>The genome of Nicotiana attenuata.</title>
        <authorList>
            <person name="Xu S."/>
            <person name="Brockmoeller T."/>
            <person name="Gaquerel E."/>
            <person name="Navarro A."/>
            <person name="Kuhl H."/>
            <person name="Gase K."/>
            <person name="Ling Z."/>
            <person name="Zhou W."/>
            <person name="Kreitzer C."/>
            <person name="Stanke M."/>
            <person name="Tang H."/>
            <person name="Lyons E."/>
            <person name="Pandey P."/>
            <person name="Pandey S.P."/>
            <person name="Timmermann B."/>
            <person name="Baldwin I.T."/>
        </authorList>
    </citation>
    <scope>NUCLEOTIDE SEQUENCE [LARGE SCALE GENOMIC DNA]</scope>
    <source>
        <strain evidence="2">UT</strain>
    </source>
</reference>
<feature type="compositionally biased region" description="Low complexity" evidence="1">
    <location>
        <begin position="110"/>
        <end position="124"/>
    </location>
</feature>
<evidence type="ECO:0008006" key="4">
    <source>
        <dbReference type="Google" id="ProtNLM"/>
    </source>
</evidence>